<feature type="binding site" evidence="4">
    <location>
        <position position="503"/>
    </location>
    <ligand>
        <name>AMP</name>
        <dbReference type="ChEBI" id="CHEBI:456215"/>
    </ligand>
</feature>
<dbReference type="PRINTS" id="PR00387">
    <property type="entry name" value="PDIESTERASE1"/>
</dbReference>
<dbReference type="Proteomes" id="UP000051952">
    <property type="component" value="Unassembled WGS sequence"/>
</dbReference>
<dbReference type="GO" id="GO:0007165">
    <property type="term" value="P:signal transduction"/>
    <property type="evidence" value="ECO:0007669"/>
    <property type="project" value="InterPro"/>
</dbReference>
<dbReference type="InterPro" id="IPR036971">
    <property type="entry name" value="PDEase_catalytic_dom_sf"/>
</dbReference>
<dbReference type="GO" id="GO:0004114">
    <property type="term" value="F:3',5'-cyclic-nucleotide phosphodiesterase activity"/>
    <property type="evidence" value="ECO:0007669"/>
    <property type="project" value="InterPro"/>
</dbReference>
<comment type="cofactor">
    <cofactor evidence="6">
        <name>a divalent metal cation</name>
        <dbReference type="ChEBI" id="CHEBI:60240"/>
    </cofactor>
    <text evidence="6">Binds 2 divalent metal cations per subunit. Site 1 may preferentially bind zinc ions, while site 2 has a preference for magnesium and/or manganese ions.</text>
</comment>
<feature type="binding site" evidence="5">
    <location>
        <position position="392"/>
    </location>
    <ligand>
        <name>Zn(2+)</name>
        <dbReference type="ChEBI" id="CHEBI:29105"/>
        <label>1</label>
    </ligand>
</feature>
<feature type="binding site" evidence="4">
    <location>
        <begin position="350"/>
        <end position="354"/>
    </location>
    <ligand>
        <name>AMP</name>
        <dbReference type="ChEBI" id="CHEBI:456215"/>
    </ligand>
</feature>
<evidence type="ECO:0000256" key="6">
    <source>
        <dbReference type="RuleBase" id="RU363067"/>
    </source>
</evidence>
<feature type="domain" description="PDEase" evidence="8">
    <location>
        <begin position="259"/>
        <end position="596"/>
    </location>
</feature>
<dbReference type="PANTHER" id="PTHR11347">
    <property type="entry name" value="CYCLIC NUCLEOTIDE PHOSPHODIESTERASE"/>
    <property type="match status" value="1"/>
</dbReference>
<reference evidence="10" key="1">
    <citation type="submission" date="2015-09" db="EMBL/GenBank/DDBJ databases">
        <authorList>
            <consortium name="Pathogen Informatics"/>
        </authorList>
    </citation>
    <scope>NUCLEOTIDE SEQUENCE [LARGE SCALE GENOMIC DNA]</scope>
    <source>
        <strain evidence="10">Lake Konstanz</strain>
    </source>
</reference>
<evidence type="ECO:0000256" key="5">
    <source>
        <dbReference type="PIRSR" id="PIRSR623088-3"/>
    </source>
</evidence>
<protein>
    <recommendedName>
        <fullName evidence="6">Phosphodiesterase</fullName>
        <ecNumber evidence="6">3.1.4.-</ecNumber>
    </recommendedName>
</protein>
<accession>A0A0S4KIW5</accession>
<dbReference type="InterPro" id="IPR003607">
    <property type="entry name" value="HD/PDEase_dom"/>
</dbReference>
<dbReference type="OrthoDB" id="546632at2759"/>
<dbReference type="GO" id="GO:0046872">
    <property type="term" value="F:metal ion binding"/>
    <property type="evidence" value="ECO:0007669"/>
    <property type="project" value="UniProtKB-KW"/>
</dbReference>
<feature type="binding site" evidence="5">
    <location>
        <position position="503"/>
    </location>
    <ligand>
        <name>Zn(2+)</name>
        <dbReference type="ChEBI" id="CHEBI:29105"/>
        <label>1</label>
    </ligand>
</feature>
<dbReference type="CDD" id="cd00077">
    <property type="entry name" value="HDc"/>
    <property type="match status" value="1"/>
</dbReference>
<dbReference type="SUPFAM" id="SSF109604">
    <property type="entry name" value="HD-domain/PDEase-like"/>
    <property type="match status" value="1"/>
</dbReference>
<evidence type="ECO:0000256" key="2">
    <source>
        <dbReference type="ARBA" id="ARBA00022801"/>
    </source>
</evidence>
<dbReference type="InterPro" id="IPR023174">
    <property type="entry name" value="PDEase_CS"/>
</dbReference>
<dbReference type="EC" id="3.1.4.-" evidence="6"/>
<dbReference type="SMART" id="SM00471">
    <property type="entry name" value="HDc"/>
    <property type="match status" value="1"/>
</dbReference>
<evidence type="ECO:0000256" key="1">
    <source>
        <dbReference type="ARBA" id="ARBA00022723"/>
    </source>
</evidence>
<dbReference type="PROSITE" id="PS00126">
    <property type="entry name" value="PDEASE_I_1"/>
    <property type="match status" value="1"/>
</dbReference>
<dbReference type="EMBL" id="CYKH01001404">
    <property type="protein sequence ID" value="CUI14520.1"/>
    <property type="molecule type" value="Genomic_DNA"/>
</dbReference>
<dbReference type="InterPro" id="IPR002073">
    <property type="entry name" value="PDEase_catalytic_dom"/>
</dbReference>
<dbReference type="VEuPathDB" id="TriTrypDB:BSAL_07345"/>
<evidence type="ECO:0000256" key="4">
    <source>
        <dbReference type="PIRSR" id="PIRSR623088-2"/>
    </source>
</evidence>
<comment type="similarity">
    <text evidence="6">Belongs to the cyclic nucleotide phosphodiesterase family.</text>
</comment>
<evidence type="ECO:0000256" key="3">
    <source>
        <dbReference type="PIRSR" id="PIRSR623088-1"/>
    </source>
</evidence>
<feature type="active site" description="Proton donor" evidence="3">
    <location>
        <position position="350"/>
    </location>
</feature>
<evidence type="ECO:0000259" key="8">
    <source>
        <dbReference type="PROSITE" id="PS51845"/>
    </source>
</evidence>
<evidence type="ECO:0000313" key="9">
    <source>
        <dbReference type="EMBL" id="CUI14520.1"/>
    </source>
</evidence>
<keyword evidence="7" id="KW-0175">Coiled coil</keyword>
<feature type="coiled-coil region" evidence="7">
    <location>
        <begin position="122"/>
        <end position="195"/>
    </location>
</feature>
<dbReference type="OMA" id="NCGRPLD"/>
<proteinExistence type="inferred from homology"/>
<keyword evidence="2 6" id="KW-0378">Hydrolase</keyword>
<feature type="binding site" evidence="5">
    <location>
        <position position="354"/>
    </location>
    <ligand>
        <name>Zn(2+)</name>
        <dbReference type="ChEBI" id="CHEBI:29105"/>
        <label>1</label>
    </ligand>
</feature>
<feature type="binding site" evidence="5">
    <location>
        <position position="393"/>
    </location>
    <ligand>
        <name>Zn(2+)</name>
        <dbReference type="ChEBI" id="CHEBI:29105"/>
        <label>2</label>
    </ligand>
</feature>
<gene>
    <name evidence="9" type="ORF">BSAL_07345</name>
</gene>
<dbReference type="Gene3D" id="1.10.1300.10">
    <property type="entry name" value="3'5'-cyclic nucleotide phosphodiesterase, catalytic domain"/>
    <property type="match status" value="1"/>
</dbReference>
<name>A0A0S4KIW5_BODSA</name>
<dbReference type="Pfam" id="PF00233">
    <property type="entry name" value="PDEase_I"/>
    <property type="match status" value="1"/>
</dbReference>
<dbReference type="InterPro" id="IPR023088">
    <property type="entry name" value="PDEase"/>
</dbReference>
<feature type="binding site" evidence="5">
    <location>
        <position position="393"/>
    </location>
    <ligand>
        <name>Zn(2+)</name>
        <dbReference type="ChEBI" id="CHEBI:29105"/>
        <label>1</label>
    </ligand>
</feature>
<feature type="binding site" evidence="4">
    <location>
        <position position="393"/>
    </location>
    <ligand>
        <name>AMP</name>
        <dbReference type="ChEBI" id="CHEBI:456215"/>
    </ligand>
</feature>
<dbReference type="PROSITE" id="PS51845">
    <property type="entry name" value="PDEASE_I_2"/>
    <property type="match status" value="1"/>
</dbReference>
<organism evidence="9 10">
    <name type="scientific">Bodo saltans</name>
    <name type="common">Flagellated protozoan</name>
    <dbReference type="NCBI Taxonomy" id="75058"/>
    <lineage>
        <taxon>Eukaryota</taxon>
        <taxon>Discoba</taxon>
        <taxon>Euglenozoa</taxon>
        <taxon>Kinetoplastea</taxon>
        <taxon>Metakinetoplastina</taxon>
        <taxon>Eubodonida</taxon>
        <taxon>Bodonidae</taxon>
        <taxon>Bodo</taxon>
    </lineage>
</organism>
<dbReference type="FunFam" id="1.10.1300.10:FF:000021">
    <property type="entry name" value="Phosphodiesterase"/>
    <property type="match status" value="1"/>
</dbReference>
<feature type="binding site" evidence="4">
    <location>
        <position position="554"/>
    </location>
    <ligand>
        <name>AMP</name>
        <dbReference type="ChEBI" id="CHEBI:456215"/>
    </ligand>
</feature>
<keyword evidence="1 5" id="KW-0479">Metal-binding</keyword>
<evidence type="ECO:0000313" key="10">
    <source>
        <dbReference type="Proteomes" id="UP000051952"/>
    </source>
</evidence>
<keyword evidence="10" id="KW-1185">Reference proteome</keyword>
<dbReference type="AlphaFoldDB" id="A0A0S4KIW5"/>
<sequence length="596" mass="67414">MLAELQKSPSLYATTKDNVVVLARMSADAQRLVVCAALAEGKSFEAEFNEASLTALKPADFGWDRFFEELQGSFNSGRVSSTSGAFVEITSSNGSKFQFSLEQTSEDIQRVILNSLLNYHHIHTHSKEIEKQLEEAGKQEQEVRMQAADLEREEVSLKESIARNKEQEDVNQRRLAELNGQLAAAEDKKRKSGAADVEEEDEELTTCRCRIPLGEKDCKDVDAELLKLVKGRWTDGATEADSIYNSVARPYTSSELTAQTSSFSSAQRQAIWQALEKIDDWDYDVFNVQSQMSGDDNASLAIQANGGSLLVTGFALMFRHGLMQKFKIDERILLNWLTVVEAGYHGNPYHNSMHAADVLHITHYILSKGGLAKKCKLTDEDMFGALFAAIIHDYDHPGINNSFHVKTQTYLATLYNDRSVLENRHVSSVFELMKLSKFNVLSAFTDDQRRDIRDTVIEMVLSTDMGLHAKIVNQFKRRLQENHDFTKKDDIRLALSMAVKMADISNCGRPEHIYLKWSGKIADEFYMQGDRERNLGLPCSPFMDRSQPAMAKGQIAFMNYIVVPLFECISEFLPDMHFSVDHTEQNKAYWNKNDDS</sequence>
<evidence type="ECO:0000256" key="7">
    <source>
        <dbReference type="SAM" id="Coils"/>
    </source>
</evidence>